<reference evidence="7" key="1">
    <citation type="submission" date="2016-10" db="EMBL/GenBank/DDBJ databases">
        <authorList>
            <person name="Varghese N."/>
            <person name="Submissions S."/>
        </authorList>
    </citation>
    <scope>NUCLEOTIDE SEQUENCE [LARGE SCALE GENOMIC DNA]</scope>
    <source>
        <strain evidence="7">DSM 24767</strain>
    </source>
</reference>
<keyword evidence="2 6" id="KW-0808">Transferase</keyword>
<dbReference type="EMBL" id="FNLC01000001">
    <property type="protein sequence ID" value="SDQ57435.1"/>
    <property type="molecule type" value="Genomic_DNA"/>
</dbReference>
<dbReference type="CDD" id="cd02440">
    <property type="entry name" value="AdoMet_MTases"/>
    <property type="match status" value="1"/>
</dbReference>
<dbReference type="STRING" id="1095778.SAMN04489842_1216"/>
<evidence type="ECO:0000256" key="3">
    <source>
        <dbReference type="ARBA" id="ARBA00022691"/>
    </source>
</evidence>
<keyword evidence="3" id="KW-0949">S-adenosyl-L-methionine</keyword>
<evidence type="ECO:0000259" key="5">
    <source>
        <dbReference type="Pfam" id="PF08241"/>
    </source>
</evidence>
<name>A0A1H1BZT2_NATTX</name>
<sequence>MADDGRKSNGTTVAGYDRLVQQRSDLETSPWAGSAYQRYYVWPAVRSILPTVSGTTVLDAGCGIGDYSEWFLDHGSEVVGVDASSEAIATAERRLGSRATFYCADLTEQLEFASENQFDLVFANLVLGHIENWRPVLAEFGRVLTADGSLVFTVIHPVRRYRRHRDELASYYDVDSYVLEWGDTGAAVEQYHRPIAEIIDSLVETEFCIDQFREITPREEYRDANPERYEKATEEPDTLCVRAEPRPEPRC</sequence>
<evidence type="ECO:0000256" key="4">
    <source>
        <dbReference type="SAM" id="MobiDB-lite"/>
    </source>
</evidence>
<dbReference type="GO" id="GO:0008757">
    <property type="term" value="F:S-adenosylmethionine-dependent methyltransferase activity"/>
    <property type="evidence" value="ECO:0007669"/>
    <property type="project" value="InterPro"/>
</dbReference>
<dbReference type="SUPFAM" id="SSF53335">
    <property type="entry name" value="S-adenosyl-L-methionine-dependent methyltransferases"/>
    <property type="match status" value="1"/>
</dbReference>
<keyword evidence="1 6" id="KW-0489">Methyltransferase</keyword>
<dbReference type="GO" id="GO:0032259">
    <property type="term" value="P:methylation"/>
    <property type="evidence" value="ECO:0007669"/>
    <property type="project" value="UniProtKB-KW"/>
</dbReference>
<evidence type="ECO:0000256" key="1">
    <source>
        <dbReference type="ARBA" id="ARBA00022603"/>
    </source>
</evidence>
<dbReference type="Proteomes" id="UP000198848">
    <property type="component" value="Unassembled WGS sequence"/>
</dbReference>
<evidence type="ECO:0000313" key="6">
    <source>
        <dbReference type="EMBL" id="SDQ57435.1"/>
    </source>
</evidence>
<feature type="region of interest" description="Disordered" evidence="4">
    <location>
        <begin position="220"/>
        <end position="251"/>
    </location>
</feature>
<organism evidence="6 7">
    <name type="scientific">Natronobacterium texcoconense</name>
    <dbReference type="NCBI Taxonomy" id="1095778"/>
    <lineage>
        <taxon>Archaea</taxon>
        <taxon>Methanobacteriati</taxon>
        <taxon>Methanobacteriota</taxon>
        <taxon>Stenosarchaea group</taxon>
        <taxon>Halobacteria</taxon>
        <taxon>Halobacteriales</taxon>
        <taxon>Natrialbaceae</taxon>
        <taxon>Natronobacterium</taxon>
    </lineage>
</organism>
<keyword evidence="7" id="KW-1185">Reference proteome</keyword>
<dbReference type="Pfam" id="PF08241">
    <property type="entry name" value="Methyltransf_11"/>
    <property type="match status" value="1"/>
</dbReference>
<feature type="compositionally biased region" description="Basic and acidic residues" evidence="4">
    <location>
        <begin position="220"/>
        <end position="234"/>
    </location>
</feature>
<protein>
    <submittedName>
        <fullName evidence="6">Methyltransferase domain-containing protein</fullName>
    </submittedName>
</protein>
<evidence type="ECO:0000256" key="2">
    <source>
        <dbReference type="ARBA" id="ARBA00022679"/>
    </source>
</evidence>
<dbReference type="PANTHER" id="PTHR43464">
    <property type="entry name" value="METHYLTRANSFERASE"/>
    <property type="match status" value="1"/>
</dbReference>
<dbReference type="PANTHER" id="PTHR43464:SF19">
    <property type="entry name" value="UBIQUINONE BIOSYNTHESIS O-METHYLTRANSFERASE, MITOCHONDRIAL"/>
    <property type="match status" value="1"/>
</dbReference>
<dbReference type="Gene3D" id="3.40.50.150">
    <property type="entry name" value="Vaccinia Virus protein VP39"/>
    <property type="match status" value="1"/>
</dbReference>
<accession>A0A1H1BZT2</accession>
<dbReference type="InterPro" id="IPR013216">
    <property type="entry name" value="Methyltransf_11"/>
</dbReference>
<evidence type="ECO:0000313" key="7">
    <source>
        <dbReference type="Proteomes" id="UP000198848"/>
    </source>
</evidence>
<dbReference type="RefSeq" id="WP_090378751.1">
    <property type="nucleotide sequence ID" value="NZ_FNLC01000001.1"/>
</dbReference>
<dbReference type="AlphaFoldDB" id="A0A1H1BZT2"/>
<dbReference type="InterPro" id="IPR029063">
    <property type="entry name" value="SAM-dependent_MTases_sf"/>
</dbReference>
<gene>
    <name evidence="6" type="ORF">SAMN04489842_1216</name>
</gene>
<proteinExistence type="predicted"/>
<feature type="domain" description="Methyltransferase type 11" evidence="5">
    <location>
        <begin position="58"/>
        <end position="152"/>
    </location>
</feature>
<dbReference type="OrthoDB" id="57427at2157"/>